<evidence type="ECO:0000259" key="7">
    <source>
        <dbReference type="PROSITE" id="PS50846"/>
    </source>
</evidence>
<dbReference type="GO" id="GO:0045340">
    <property type="term" value="F:mercury ion binding"/>
    <property type="evidence" value="ECO:0007669"/>
    <property type="project" value="UniProtKB-UniRule"/>
</dbReference>
<proteinExistence type="predicted"/>
<feature type="signal peptide" evidence="6">
    <location>
        <begin position="1"/>
        <end position="19"/>
    </location>
</feature>
<dbReference type="AlphaFoldDB" id="A0A1H4BRL6"/>
<dbReference type="SUPFAM" id="SSF55008">
    <property type="entry name" value="HMA, heavy metal-associated domain"/>
    <property type="match status" value="1"/>
</dbReference>
<evidence type="ECO:0000256" key="2">
    <source>
        <dbReference type="ARBA" id="ARBA00022466"/>
    </source>
</evidence>
<keyword evidence="4 5" id="KW-0476">Mercury</keyword>
<dbReference type="GO" id="GO:0042597">
    <property type="term" value="C:periplasmic space"/>
    <property type="evidence" value="ECO:0007669"/>
    <property type="project" value="UniProtKB-SubCell"/>
</dbReference>
<comment type="subcellular location">
    <subcellularLocation>
        <location evidence="1">Cell envelope</location>
    </subcellularLocation>
    <subcellularLocation>
        <location evidence="5">Periplasm</location>
    </subcellularLocation>
</comment>
<feature type="chain" id="PRO_5011536059" description="Periplasmic mercury ion-binding protein" evidence="6">
    <location>
        <begin position="20"/>
        <end position="92"/>
    </location>
</feature>
<dbReference type="GO" id="GO:0015097">
    <property type="term" value="F:mercury ion transmembrane transporter activity"/>
    <property type="evidence" value="ECO:0007669"/>
    <property type="project" value="UniProtKB-UniRule"/>
</dbReference>
<protein>
    <recommendedName>
        <fullName evidence="5">Periplasmic mercury ion-binding protein</fullName>
    </recommendedName>
</protein>
<dbReference type="CDD" id="cd00371">
    <property type="entry name" value="HMA"/>
    <property type="match status" value="1"/>
</dbReference>
<evidence type="ECO:0000256" key="6">
    <source>
        <dbReference type="SAM" id="SignalP"/>
    </source>
</evidence>
<dbReference type="FunFam" id="3.30.70.100:FF:000001">
    <property type="entry name" value="ATPase copper transporting beta"/>
    <property type="match status" value="1"/>
</dbReference>
<dbReference type="STRING" id="592050.SAMN05421875_11566"/>
<sequence>MRKSIASLLVALLPFAALAATPQTATLNVQNMTCELCPVTVKKSLEKVPGVSQVRIDFAKKTATVTFDADQAPVSTLVKATTDAGYPSTLRK</sequence>
<keyword evidence="6" id="KW-0732">Signal</keyword>
<dbReference type="GO" id="GO:0030313">
    <property type="term" value="C:cell envelope"/>
    <property type="evidence" value="ECO:0007669"/>
    <property type="project" value="UniProtKB-SubCell"/>
</dbReference>
<evidence type="ECO:0000256" key="4">
    <source>
        <dbReference type="ARBA" id="ARBA00022914"/>
    </source>
</evidence>
<gene>
    <name evidence="5" type="primary">merP</name>
    <name evidence="8" type="ORF">SAMN05421875_11566</name>
</gene>
<keyword evidence="9" id="KW-1185">Reference proteome</keyword>
<dbReference type="NCBIfam" id="TIGR02052">
    <property type="entry name" value="MerP"/>
    <property type="match status" value="1"/>
</dbReference>
<evidence type="ECO:0000313" key="8">
    <source>
        <dbReference type="EMBL" id="SEA50492.1"/>
    </source>
</evidence>
<dbReference type="Proteomes" id="UP000199002">
    <property type="component" value="Unassembled WGS sequence"/>
</dbReference>
<keyword evidence="5" id="KW-0574">Periplasm</keyword>
<dbReference type="PRINTS" id="PR00946">
    <property type="entry name" value="HGSCAVENGER"/>
</dbReference>
<keyword evidence="3 5" id="KW-0479">Metal-binding</keyword>
<keyword evidence="2 5" id="KW-0475">Mercuric resistance</keyword>
<dbReference type="Pfam" id="PF00403">
    <property type="entry name" value="HMA"/>
    <property type="match status" value="1"/>
</dbReference>
<dbReference type="InterPro" id="IPR036163">
    <property type="entry name" value="HMA_dom_sf"/>
</dbReference>
<dbReference type="Gene3D" id="3.30.70.100">
    <property type="match status" value="1"/>
</dbReference>
<evidence type="ECO:0000256" key="1">
    <source>
        <dbReference type="ARBA" id="ARBA00004196"/>
    </source>
</evidence>
<name>A0A1H4BRL6_9BURK</name>
<dbReference type="InterPro" id="IPR001802">
    <property type="entry name" value="MerP/CopZ"/>
</dbReference>
<feature type="domain" description="HMA" evidence="7">
    <location>
        <begin position="23"/>
        <end position="89"/>
    </location>
</feature>
<accession>A0A1H4BRL6</accession>
<dbReference type="InterPro" id="IPR006121">
    <property type="entry name" value="HMA_dom"/>
</dbReference>
<evidence type="ECO:0000313" key="9">
    <source>
        <dbReference type="Proteomes" id="UP000199002"/>
    </source>
</evidence>
<reference evidence="9" key="1">
    <citation type="submission" date="2016-10" db="EMBL/GenBank/DDBJ databases">
        <authorList>
            <person name="Varghese N."/>
            <person name="Submissions S."/>
        </authorList>
    </citation>
    <scope>NUCLEOTIDE SEQUENCE [LARGE SCALE GENOMIC DNA]</scope>
    <source>
        <strain evidence="9">DSM 25157</strain>
    </source>
</reference>
<dbReference type="PROSITE" id="PS50846">
    <property type="entry name" value="HMA_2"/>
    <property type="match status" value="1"/>
</dbReference>
<comment type="function">
    <text evidence="5">Involved in mercury resistance. Acts as a mercury scavenger that specifically binds to a mercuric ion in the periplasm and probably passes it to the cytoplasmic mercuric reductase MerA via the mercuric transport protein MerT.</text>
</comment>
<dbReference type="InterPro" id="IPR011795">
    <property type="entry name" value="MerP"/>
</dbReference>
<dbReference type="EMBL" id="FNQJ01000015">
    <property type="protein sequence ID" value="SEA50492.1"/>
    <property type="molecule type" value="Genomic_DNA"/>
</dbReference>
<evidence type="ECO:0000256" key="5">
    <source>
        <dbReference type="RuleBase" id="RU361212"/>
    </source>
</evidence>
<organism evidence="8 9">
    <name type="scientific">Acidovorax soli</name>
    <dbReference type="NCBI Taxonomy" id="592050"/>
    <lineage>
        <taxon>Bacteria</taxon>
        <taxon>Pseudomonadati</taxon>
        <taxon>Pseudomonadota</taxon>
        <taxon>Betaproteobacteria</taxon>
        <taxon>Burkholderiales</taxon>
        <taxon>Comamonadaceae</taxon>
        <taxon>Acidovorax</taxon>
    </lineage>
</organism>
<evidence type="ECO:0000256" key="3">
    <source>
        <dbReference type="ARBA" id="ARBA00022723"/>
    </source>
</evidence>